<dbReference type="EMBL" id="QFQP01000003">
    <property type="protein sequence ID" value="PZR16651.1"/>
    <property type="molecule type" value="Genomic_DNA"/>
</dbReference>
<sequence length="150" mass="15413">MRALVLTTLMLVGCSESQPCRNCPSVQGTYAMTWADAGGLTDGDGGVVTGTCTFEGPRPATLTLTHKDSNVTTVIDDAPIGGTLYDTYDLALSGGGDGVTYKLRALSIPEGGGSDAGMSLRGSLTSGRVDSASGEYCETSDSFTAQRISR</sequence>
<gene>
    <name evidence="1" type="ORF">DI536_05705</name>
</gene>
<name>A0A2W5W0P0_9BACT</name>
<accession>A0A2W5W0P0</accession>
<organism evidence="1 2">
    <name type="scientific">Archangium gephyra</name>
    <dbReference type="NCBI Taxonomy" id="48"/>
    <lineage>
        <taxon>Bacteria</taxon>
        <taxon>Pseudomonadati</taxon>
        <taxon>Myxococcota</taxon>
        <taxon>Myxococcia</taxon>
        <taxon>Myxococcales</taxon>
        <taxon>Cystobacterineae</taxon>
        <taxon>Archangiaceae</taxon>
        <taxon>Archangium</taxon>
    </lineage>
</organism>
<evidence type="ECO:0000313" key="1">
    <source>
        <dbReference type="EMBL" id="PZR16651.1"/>
    </source>
</evidence>
<evidence type="ECO:0000313" key="2">
    <source>
        <dbReference type="Proteomes" id="UP000249061"/>
    </source>
</evidence>
<proteinExistence type="predicted"/>
<protein>
    <submittedName>
        <fullName evidence="1">Uncharacterized protein</fullName>
    </submittedName>
</protein>
<reference evidence="1 2" key="1">
    <citation type="submission" date="2017-08" db="EMBL/GenBank/DDBJ databases">
        <title>Infants hospitalized years apart are colonized by the same room-sourced microbial strains.</title>
        <authorList>
            <person name="Brooks B."/>
            <person name="Olm M.R."/>
            <person name="Firek B.A."/>
            <person name="Baker R."/>
            <person name="Thomas B.C."/>
            <person name="Morowitz M.J."/>
            <person name="Banfield J.F."/>
        </authorList>
    </citation>
    <scope>NUCLEOTIDE SEQUENCE [LARGE SCALE GENOMIC DNA]</scope>
    <source>
        <strain evidence="1">S2_003_000_R2_14</strain>
    </source>
</reference>
<dbReference type="AlphaFoldDB" id="A0A2W5W0P0"/>
<comment type="caution">
    <text evidence="1">The sequence shown here is derived from an EMBL/GenBank/DDBJ whole genome shotgun (WGS) entry which is preliminary data.</text>
</comment>
<dbReference type="Proteomes" id="UP000249061">
    <property type="component" value="Unassembled WGS sequence"/>
</dbReference>